<name>A0ABW3ZY89_9BACI</name>
<dbReference type="Proteomes" id="UP001597178">
    <property type="component" value="Unassembled WGS sequence"/>
</dbReference>
<feature type="domain" description="H repeat-associated protein N-terminal" evidence="1">
    <location>
        <begin position="34"/>
        <end position="117"/>
    </location>
</feature>
<evidence type="ECO:0000259" key="1">
    <source>
        <dbReference type="Pfam" id="PF13808"/>
    </source>
</evidence>
<protein>
    <submittedName>
        <fullName evidence="2">Transposase family protein</fullName>
    </submittedName>
</protein>
<keyword evidence="3" id="KW-1185">Reference proteome</keyword>
<organism evidence="2 3">
    <name type="scientific">Lentibacillus salinarum</name>
    <dbReference type="NCBI Taxonomy" id="446820"/>
    <lineage>
        <taxon>Bacteria</taxon>
        <taxon>Bacillati</taxon>
        <taxon>Bacillota</taxon>
        <taxon>Bacilli</taxon>
        <taxon>Bacillales</taxon>
        <taxon>Bacillaceae</taxon>
        <taxon>Lentibacillus</taxon>
    </lineage>
</organism>
<dbReference type="RefSeq" id="WP_382402503.1">
    <property type="nucleotide sequence ID" value="NZ_JBHTNH010000043.1"/>
</dbReference>
<dbReference type="SUPFAM" id="SSF53098">
    <property type="entry name" value="Ribonuclease H-like"/>
    <property type="match status" value="1"/>
</dbReference>
<reference evidence="3" key="1">
    <citation type="journal article" date="2019" name="Int. J. Syst. Evol. Microbiol.">
        <title>The Global Catalogue of Microorganisms (GCM) 10K type strain sequencing project: providing services to taxonomists for standard genome sequencing and annotation.</title>
        <authorList>
            <consortium name="The Broad Institute Genomics Platform"/>
            <consortium name="The Broad Institute Genome Sequencing Center for Infectious Disease"/>
            <person name="Wu L."/>
            <person name="Ma J."/>
        </authorList>
    </citation>
    <scope>NUCLEOTIDE SEQUENCE [LARGE SCALE GENOMIC DNA]</scope>
    <source>
        <strain evidence="3">CCUG 54822</strain>
    </source>
</reference>
<dbReference type="EMBL" id="JBHTNH010000043">
    <property type="protein sequence ID" value="MFD1363249.1"/>
    <property type="molecule type" value="Genomic_DNA"/>
</dbReference>
<proteinExistence type="predicted"/>
<dbReference type="InterPro" id="IPR032806">
    <property type="entry name" value="YbfD_N"/>
</dbReference>
<comment type="caution">
    <text evidence="2">The sequence shown here is derived from an EMBL/GenBank/DDBJ whole genome shotgun (WGS) entry which is preliminary data.</text>
</comment>
<sequence>MVTRKVKRTMEKDENYFFELMKFKKHFFEDLQNRMNHVYDPRHQSYIDYSCDVLLFMIILKNACDLESMRTMTNELNKDECIINIKRALNIETLEELPHYDTINDFLSRLDPDELRNIRTYMIRELLKKRCFETSRIGGKYWAIIIDGTGLFTFNQKHCDHCLRREYKDEEGNVVKTVYMHHVLEAKLVVGNMVFSVDSEFIENESEEVPKQDCELNAFYRLAFRLNQTFKRLPICIIADSLYACENVFKTCHNNHWKFLLRFKEDRIKSISEEFHALGKMEETNGKEQQDKIRWVNHIAYNDWDIHVLEGTIKTEDGQKRFMFLTDIKITDKNCRKLLYAGRSRWKIENEGFNRQKHIRYHIEHASSHNYTAMKNHYLLTQITDILMQLLENGSNILKRVKKTAKEISSNLLEIIRMKLLTDEDITKMKKPTQVRFT</sequence>
<evidence type="ECO:0000313" key="2">
    <source>
        <dbReference type="EMBL" id="MFD1363249.1"/>
    </source>
</evidence>
<dbReference type="Pfam" id="PF13808">
    <property type="entry name" value="DDE_Tnp_1_assoc"/>
    <property type="match status" value="1"/>
</dbReference>
<evidence type="ECO:0000313" key="3">
    <source>
        <dbReference type="Proteomes" id="UP001597178"/>
    </source>
</evidence>
<gene>
    <name evidence="2" type="ORF">ACFQ4A_16550</name>
</gene>
<dbReference type="InterPro" id="IPR012337">
    <property type="entry name" value="RNaseH-like_sf"/>
</dbReference>
<accession>A0ABW3ZY89</accession>